<reference evidence="3" key="1">
    <citation type="submission" date="2016-06" db="EMBL/GenBank/DDBJ databases">
        <title>Parallel loss of symbiosis genes in relatives of nitrogen-fixing non-legume Parasponia.</title>
        <authorList>
            <person name="Van Velzen R."/>
            <person name="Holmer R."/>
            <person name="Bu F."/>
            <person name="Rutten L."/>
            <person name="Van Zeijl A."/>
            <person name="Liu W."/>
            <person name="Santuari L."/>
            <person name="Cao Q."/>
            <person name="Sharma T."/>
            <person name="Shen D."/>
            <person name="Roswanjaya Y."/>
            <person name="Wardhani T."/>
            <person name="Kalhor M.S."/>
            <person name="Jansen J."/>
            <person name="Van den Hoogen J."/>
            <person name="Gungor B."/>
            <person name="Hartog M."/>
            <person name="Hontelez J."/>
            <person name="Verver J."/>
            <person name="Yang W.-C."/>
            <person name="Schijlen E."/>
            <person name="Repin R."/>
            <person name="Schilthuizen M."/>
            <person name="Schranz E."/>
            <person name="Heidstra R."/>
            <person name="Miyata K."/>
            <person name="Fedorova E."/>
            <person name="Kohlen W."/>
            <person name="Bisseling T."/>
            <person name="Smit S."/>
            <person name="Geurts R."/>
        </authorList>
    </citation>
    <scope>NUCLEOTIDE SEQUENCE [LARGE SCALE GENOMIC DNA]</scope>
    <source>
        <strain evidence="3">cv. RG33-2</strain>
    </source>
</reference>
<name>A0A2P5G219_TREOI</name>
<sequence>MLYYPQQSSTQDLFLRTVPVSVESAKLRKPIADGPIVEEGDRGELMESSVDKQMTSRMKAPFQSPVCSSSSRNMENRK</sequence>
<protein>
    <submittedName>
        <fullName evidence="2">Uncharacterized protein</fullName>
    </submittedName>
</protein>
<dbReference type="Proteomes" id="UP000237000">
    <property type="component" value="Unassembled WGS sequence"/>
</dbReference>
<keyword evidence="3" id="KW-1185">Reference proteome</keyword>
<feature type="region of interest" description="Disordered" evidence="1">
    <location>
        <begin position="40"/>
        <end position="78"/>
    </location>
</feature>
<dbReference type="AlphaFoldDB" id="A0A2P5G219"/>
<accession>A0A2P5G219</accession>
<feature type="compositionally biased region" description="Polar residues" evidence="1">
    <location>
        <begin position="65"/>
        <end position="78"/>
    </location>
</feature>
<organism evidence="2 3">
    <name type="scientific">Trema orientale</name>
    <name type="common">Charcoal tree</name>
    <name type="synonym">Celtis orientalis</name>
    <dbReference type="NCBI Taxonomy" id="63057"/>
    <lineage>
        <taxon>Eukaryota</taxon>
        <taxon>Viridiplantae</taxon>
        <taxon>Streptophyta</taxon>
        <taxon>Embryophyta</taxon>
        <taxon>Tracheophyta</taxon>
        <taxon>Spermatophyta</taxon>
        <taxon>Magnoliopsida</taxon>
        <taxon>eudicotyledons</taxon>
        <taxon>Gunneridae</taxon>
        <taxon>Pentapetalae</taxon>
        <taxon>rosids</taxon>
        <taxon>fabids</taxon>
        <taxon>Rosales</taxon>
        <taxon>Cannabaceae</taxon>
        <taxon>Trema</taxon>
    </lineage>
</organism>
<proteinExistence type="predicted"/>
<comment type="caution">
    <text evidence="2">The sequence shown here is derived from an EMBL/GenBank/DDBJ whole genome shotgun (WGS) entry which is preliminary data.</text>
</comment>
<evidence type="ECO:0000313" key="2">
    <source>
        <dbReference type="EMBL" id="POO04103.1"/>
    </source>
</evidence>
<evidence type="ECO:0000313" key="3">
    <source>
        <dbReference type="Proteomes" id="UP000237000"/>
    </source>
</evidence>
<evidence type="ECO:0000256" key="1">
    <source>
        <dbReference type="SAM" id="MobiDB-lite"/>
    </source>
</evidence>
<dbReference type="EMBL" id="JXTC01000001">
    <property type="protein sequence ID" value="POO04103.1"/>
    <property type="molecule type" value="Genomic_DNA"/>
</dbReference>
<gene>
    <name evidence="2" type="ORF">TorRG33x02_004070</name>
</gene>
<dbReference type="InParanoid" id="A0A2P5G219"/>